<dbReference type="InterPro" id="IPR037138">
    <property type="entry name" value="His_deacetylse_dom_sf"/>
</dbReference>
<dbReference type="InterPro" id="IPR000286">
    <property type="entry name" value="HDACs"/>
</dbReference>
<gene>
    <name evidence="2" type="ORF">SAMN04488571_10172</name>
</gene>
<proteinExistence type="predicted"/>
<dbReference type="EMBL" id="FNFT01000001">
    <property type="protein sequence ID" value="SDJ80928.1"/>
    <property type="molecule type" value="Genomic_DNA"/>
</dbReference>
<dbReference type="Pfam" id="PF00850">
    <property type="entry name" value="Hist_deacetyl"/>
    <property type="match status" value="1"/>
</dbReference>
<dbReference type="CDD" id="cd09992">
    <property type="entry name" value="HDAC_classII"/>
    <property type="match status" value="1"/>
</dbReference>
<dbReference type="GO" id="GO:0004407">
    <property type="term" value="F:histone deacetylase activity"/>
    <property type="evidence" value="ECO:0007669"/>
    <property type="project" value="TreeGrafter"/>
</dbReference>
<dbReference type="PRINTS" id="PR01270">
    <property type="entry name" value="HDASUPER"/>
</dbReference>
<accession>A0A1G8WRE1</accession>
<reference evidence="2 3" key="1">
    <citation type="submission" date="2016-10" db="EMBL/GenBank/DDBJ databases">
        <authorList>
            <person name="Varghese N."/>
            <person name="Submissions S."/>
        </authorList>
    </citation>
    <scope>NUCLEOTIDE SEQUENCE [LARGE SCALE GENOMIC DNA]</scope>
    <source>
        <strain evidence="2 3">DSM 2373</strain>
    </source>
</reference>
<evidence type="ECO:0000259" key="1">
    <source>
        <dbReference type="Pfam" id="PF00850"/>
    </source>
</evidence>
<dbReference type="OrthoDB" id="147549at2157"/>
<dbReference type="PANTHER" id="PTHR10625:SF10">
    <property type="entry name" value="HISTONE DEACETYLASE HDAC1"/>
    <property type="match status" value="1"/>
</dbReference>
<dbReference type="AlphaFoldDB" id="A0A1G8WRE1"/>
<keyword evidence="3" id="KW-1185">Reference proteome</keyword>
<dbReference type="SUPFAM" id="SSF52768">
    <property type="entry name" value="Arginase/deacetylase"/>
    <property type="match status" value="1"/>
</dbReference>
<evidence type="ECO:0000313" key="3">
    <source>
        <dbReference type="Proteomes" id="UP000326500"/>
    </source>
</evidence>
<dbReference type="Proteomes" id="UP000326500">
    <property type="component" value="Unassembled WGS sequence"/>
</dbReference>
<organism evidence="2 3">
    <name type="scientific">Methanoculleus thermophilus</name>
    <dbReference type="NCBI Taxonomy" id="2200"/>
    <lineage>
        <taxon>Archaea</taxon>
        <taxon>Methanobacteriati</taxon>
        <taxon>Methanobacteriota</taxon>
        <taxon>Stenosarchaea group</taxon>
        <taxon>Methanomicrobia</taxon>
        <taxon>Methanomicrobiales</taxon>
        <taxon>Methanomicrobiaceae</taxon>
        <taxon>Methanoculleus</taxon>
    </lineage>
</organism>
<feature type="domain" description="Histone deacetylase" evidence="1">
    <location>
        <begin position="19"/>
        <end position="292"/>
    </location>
</feature>
<sequence length="322" mass="35624">MRSSVIYGDIFTRHDMETHPESGSRLRAALSGIPENVRWRPPVRATEEDLARVHRPQYIRWVQEVARGTCFLDPNTYVTCHSFEAASYAAGSTFAAVERALDGEHCFAMVRPPGHHAEPDRAMGFCIFNNAAVAAAKALLSVDRVAILDWDLHHGNGTQKAFYGSDRVLYCSVHEENSFPKTGWIDEIGTGAGRGYTLNAPLAAGSTITDYRYIFDEVFIPAIVRFRPDVLIVSAGQDALADDEHGRMNLVPEDYGVLTGMLNDGTDLPLALTLEGGYGPSLGEAIAAIFRALRGERHTPAERPLRRHTQRVAEILKKVWFC</sequence>
<evidence type="ECO:0000313" key="2">
    <source>
        <dbReference type="EMBL" id="SDJ80928.1"/>
    </source>
</evidence>
<dbReference type="InterPro" id="IPR023696">
    <property type="entry name" value="Ureohydrolase_dom_sf"/>
</dbReference>
<dbReference type="GO" id="GO:0040029">
    <property type="term" value="P:epigenetic regulation of gene expression"/>
    <property type="evidence" value="ECO:0007669"/>
    <property type="project" value="TreeGrafter"/>
</dbReference>
<dbReference type="PANTHER" id="PTHR10625">
    <property type="entry name" value="HISTONE DEACETYLASE HDAC1-RELATED"/>
    <property type="match status" value="1"/>
</dbReference>
<dbReference type="STRING" id="2200.GCA_001571405_00817"/>
<dbReference type="InterPro" id="IPR023801">
    <property type="entry name" value="His_deacetylse_dom"/>
</dbReference>
<dbReference type="RefSeq" id="WP_066955857.1">
    <property type="nucleotide sequence ID" value="NZ_BCNX01000006.1"/>
</dbReference>
<dbReference type="Gene3D" id="3.40.800.20">
    <property type="entry name" value="Histone deacetylase domain"/>
    <property type="match status" value="1"/>
</dbReference>
<protein>
    <submittedName>
        <fullName evidence="2">Acetoin utilization deacetylase AcuC</fullName>
    </submittedName>
</protein>
<name>A0A1G8WRE1_9EURY</name>